<dbReference type="RefSeq" id="WP_142086638.1">
    <property type="nucleotide sequence ID" value="NZ_SZUV01000001.1"/>
</dbReference>
<proteinExistence type="predicted"/>
<accession>A0A543Q3C7</accession>
<protein>
    <recommendedName>
        <fullName evidence="1">PIN domain-containing protein</fullName>
    </recommendedName>
</protein>
<dbReference type="AlphaFoldDB" id="A0A543Q3C7"/>
<evidence type="ECO:0000313" key="2">
    <source>
        <dbReference type="EMBL" id="TQN50798.1"/>
    </source>
</evidence>
<dbReference type="InterPro" id="IPR002850">
    <property type="entry name" value="PIN_toxin-like"/>
</dbReference>
<feature type="domain" description="PIN" evidence="1">
    <location>
        <begin position="5"/>
        <end position="115"/>
    </location>
</feature>
<dbReference type="NCBIfam" id="TIGR00305">
    <property type="entry name" value="putative toxin-antitoxin system toxin component, PIN family"/>
    <property type="match status" value="1"/>
</dbReference>
<evidence type="ECO:0000313" key="3">
    <source>
        <dbReference type="Proteomes" id="UP000315403"/>
    </source>
</evidence>
<dbReference type="InterPro" id="IPR029060">
    <property type="entry name" value="PIN-like_dom_sf"/>
</dbReference>
<evidence type="ECO:0000259" key="1">
    <source>
        <dbReference type="Pfam" id="PF13470"/>
    </source>
</evidence>
<name>A0A543Q3C7_ACITH</name>
<gene>
    <name evidence="2" type="ORF">DLNHIDIE_00654</name>
</gene>
<reference evidence="2 3" key="1">
    <citation type="submission" date="2019-03" db="EMBL/GenBank/DDBJ databases">
        <title>New insights into Acidothiobacillus thiooxidans sulfur metabolism through coupled gene expression, solution geochemistry, microscopy and spectroscopy analyses.</title>
        <authorList>
            <person name="Camacho D."/>
            <person name="Frazao R."/>
            <person name="Fouillen A."/>
            <person name="Nanci A."/>
            <person name="Lang B.F."/>
            <person name="Apte S.C."/>
            <person name="Baron C."/>
            <person name="Warren L.A."/>
        </authorList>
    </citation>
    <scope>NUCLEOTIDE SEQUENCE [LARGE SCALE GENOMIC DNA]</scope>
    <source>
        <strain evidence="2 3">ATCC 19377</strain>
    </source>
</reference>
<dbReference type="SUPFAM" id="SSF88723">
    <property type="entry name" value="PIN domain-like"/>
    <property type="match status" value="1"/>
</dbReference>
<dbReference type="EMBL" id="SZUV01000001">
    <property type="protein sequence ID" value="TQN50798.1"/>
    <property type="molecule type" value="Genomic_DNA"/>
</dbReference>
<comment type="caution">
    <text evidence="2">The sequence shown here is derived from an EMBL/GenBank/DDBJ whole genome shotgun (WGS) entry which is preliminary data.</text>
</comment>
<sequence length="137" mass="15370">MSRLRVVLDTNVLVSGIAYPASVPGSIVLTWRQGGLDVVLSHYILDEMVRVLPRLARLRMTSQEIRDLADCLMFMADIVEPLESRDPQLRDEKDQPVLQTFLVSTADYLITGDKDLLALGDQYRIITPAQFWSAHGG</sequence>
<dbReference type="PANTHER" id="PTHR34610:SF4">
    <property type="entry name" value="SLL8027 PROTEIN"/>
    <property type="match status" value="1"/>
</dbReference>
<dbReference type="InterPro" id="IPR002716">
    <property type="entry name" value="PIN_dom"/>
</dbReference>
<dbReference type="Proteomes" id="UP000315403">
    <property type="component" value="Unassembled WGS sequence"/>
</dbReference>
<dbReference type="PANTHER" id="PTHR34610">
    <property type="entry name" value="SSL7007 PROTEIN"/>
    <property type="match status" value="1"/>
</dbReference>
<organism evidence="2 3">
    <name type="scientific">Acidithiobacillus thiooxidans ATCC 19377</name>
    <dbReference type="NCBI Taxonomy" id="637390"/>
    <lineage>
        <taxon>Bacteria</taxon>
        <taxon>Pseudomonadati</taxon>
        <taxon>Pseudomonadota</taxon>
        <taxon>Acidithiobacillia</taxon>
        <taxon>Acidithiobacillales</taxon>
        <taxon>Acidithiobacillaceae</taxon>
        <taxon>Acidithiobacillus</taxon>
    </lineage>
</organism>
<dbReference type="Pfam" id="PF13470">
    <property type="entry name" value="PIN_3"/>
    <property type="match status" value="1"/>
</dbReference>